<dbReference type="GO" id="GO:0009228">
    <property type="term" value="P:thiamine biosynthetic process"/>
    <property type="evidence" value="ECO:0007669"/>
    <property type="project" value="InterPro"/>
</dbReference>
<dbReference type="GO" id="GO:0005829">
    <property type="term" value="C:cytosol"/>
    <property type="evidence" value="ECO:0007669"/>
    <property type="project" value="TreeGrafter"/>
</dbReference>
<dbReference type="InterPro" id="IPR004399">
    <property type="entry name" value="HMP/HMP-P_kinase_dom"/>
</dbReference>
<dbReference type="InterPro" id="IPR013749">
    <property type="entry name" value="PM/HMP-P_kinase-1"/>
</dbReference>
<dbReference type="PANTHER" id="PTHR20858">
    <property type="entry name" value="PHOSPHOMETHYLPYRIMIDINE KINASE"/>
    <property type="match status" value="1"/>
</dbReference>
<evidence type="ECO:0000259" key="1">
    <source>
        <dbReference type="Pfam" id="PF08543"/>
    </source>
</evidence>
<organism evidence="2">
    <name type="scientific">marine metagenome</name>
    <dbReference type="NCBI Taxonomy" id="408172"/>
    <lineage>
        <taxon>unclassified sequences</taxon>
        <taxon>metagenomes</taxon>
        <taxon>ecological metagenomes</taxon>
    </lineage>
</organism>
<dbReference type="CDD" id="cd01169">
    <property type="entry name" value="HMPP_kinase"/>
    <property type="match status" value="1"/>
</dbReference>
<gene>
    <name evidence="2" type="ORF">METZ01_LOCUS446201</name>
</gene>
<dbReference type="Gene3D" id="3.40.1190.20">
    <property type="match status" value="1"/>
</dbReference>
<feature type="non-terminal residue" evidence="2">
    <location>
        <position position="196"/>
    </location>
</feature>
<dbReference type="SUPFAM" id="SSF53613">
    <property type="entry name" value="Ribokinase-like"/>
    <property type="match status" value="1"/>
</dbReference>
<dbReference type="InterPro" id="IPR029056">
    <property type="entry name" value="Ribokinase-like"/>
</dbReference>
<proteinExistence type="predicted"/>
<reference evidence="2" key="1">
    <citation type="submission" date="2018-05" db="EMBL/GenBank/DDBJ databases">
        <authorList>
            <person name="Lanie J.A."/>
            <person name="Ng W.-L."/>
            <person name="Kazmierczak K.M."/>
            <person name="Andrzejewski T.M."/>
            <person name="Davidsen T.M."/>
            <person name="Wayne K.J."/>
            <person name="Tettelin H."/>
            <person name="Glass J.I."/>
            <person name="Rusch D."/>
            <person name="Podicherti R."/>
            <person name="Tsui H.-C.T."/>
            <person name="Winkler M.E."/>
        </authorList>
    </citation>
    <scope>NUCLEOTIDE SEQUENCE</scope>
</reference>
<name>A0A382ZCY4_9ZZZZ</name>
<sequence length="196" mass="20257">VPVVVAVGGSDPSAGAGIQADLRSLEACGVLPATVVTAITVQAGRGLKRMRPVEPRLVVEQLRELRRAMVPAAVKTGALPTAACVTGLVRELAVWRVPIVVDPVTEASGGGRLASRNALRAMSRELFPLASLLTVNLAEASALLDRPVTGLADMKEAAGELARFGSDAVLVKGGHLKGQPADVLWDGQALVVYRGS</sequence>
<dbReference type="GO" id="GO:0008902">
    <property type="term" value="F:hydroxymethylpyrimidine kinase activity"/>
    <property type="evidence" value="ECO:0007669"/>
    <property type="project" value="TreeGrafter"/>
</dbReference>
<dbReference type="EMBL" id="UINC01182884">
    <property type="protein sequence ID" value="SVD93347.1"/>
    <property type="molecule type" value="Genomic_DNA"/>
</dbReference>
<dbReference type="Pfam" id="PF08543">
    <property type="entry name" value="Phos_pyr_kin"/>
    <property type="match status" value="1"/>
</dbReference>
<evidence type="ECO:0000313" key="2">
    <source>
        <dbReference type="EMBL" id="SVD93347.1"/>
    </source>
</evidence>
<dbReference type="GO" id="GO:0008972">
    <property type="term" value="F:phosphomethylpyrimidine kinase activity"/>
    <property type="evidence" value="ECO:0007669"/>
    <property type="project" value="InterPro"/>
</dbReference>
<accession>A0A382ZCY4</accession>
<feature type="domain" description="Pyridoxamine kinase/Phosphomethylpyrimidine kinase" evidence="1">
    <location>
        <begin position="11"/>
        <end position="192"/>
    </location>
</feature>
<dbReference type="PANTHER" id="PTHR20858:SF17">
    <property type="entry name" value="HYDROXYMETHYLPYRIMIDINE_PHOSPHOMETHYLPYRIMIDINE KINASE THI20-RELATED"/>
    <property type="match status" value="1"/>
</dbReference>
<feature type="non-terminal residue" evidence="2">
    <location>
        <position position="1"/>
    </location>
</feature>
<protein>
    <recommendedName>
        <fullName evidence="1">Pyridoxamine kinase/Phosphomethylpyrimidine kinase domain-containing protein</fullName>
    </recommendedName>
</protein>
<dbReference type="AlphaFoldDB" id="A0A382ZCY4"/>